<feature type="region of interest" description="Disordered" evidence="1">
    <location>
        <begin position="299"/>
        <end position="364"/>
    </location>
</feature>
<dbReference type="Proteomes" id="UP000078348">
    <property type="component" value="Unassembled WGS sequence"/>
</dbReference>
<evidence type="ECO:0000256" key="1">
    <source>
        <dbReference type="SAM" id="MobiDB-lite"/>
    </source>
</evidence>
<dbReference type="AlphaFoldDB" id="A0A196SLQ0"/>
<sequence>MGGGPVFIVYASLNLSHNVVVPAATWLFIRGILNIIQFGIVITLCILVNRIRPYYSHKEERLIVMNLLATHPVAYFYYVVILGGIVWNVLGSGWIGAAYKYYNHAFAVCYLVCIILSWVSVILSPTFVLCGGLVYGRVKQEPPRVEHSVMSDLLKDEDAILDLNQLVNQLNGEGKIISVDDILSRQKYVKSAFDLNRSPSTQNAEAINTNPQDVIPKVVTNIQCEEGDAQSSYDGLLLDDLAREMRKQDQSESSVVIMHHDVLDDMKDAEVEDKALRDEILKQRAVLLSDEGIRIESVSQPAAVSSATNASPRLSPRASPRASSGLTGRASISNPFPSPLLPPQPSAPKEKKKKGKKVRGHRTAKENIVAVDDVIRESTTVPLESPRNARSETRSANADAFHFFDADGEYVDLSQQMIHSINQTTFSGNPVSENVNVTYFNA</sequence>
<keyword evidence="2" id="KW-0472">Membrane</keyword>
<dbReference type="EMBL" id="LXWW01000045">
    <property type="protein sequence ID" value="OAO17132.1"/>
    <property type="molecule type" value="Genomic_DNA"/>
</dbReference>
<keyword evidence="4" id="KW-1185">Reference proteome</keyword>
<evidence type="ECO:0000313" key="3">
    <source>
        <dbReference type="EMBL" id="OAO17132.1"/>
    </source>
</evidence>
<feature type="compositionally biased region" description="Pro residues" evidence="1">
    <location>
        <begin position="336"/>
        <end position="346"/>
    </location>
</feature>
<organism evidence="3 4">
    <name type="scientific">Blastocystis sp. subtype 1 (strain ATCC 50177 / NandII)</name>
    <dbReference type="NCBI Taxonomy" id="478820"/>
    <lineage>
        <taxon>Eukaryota</taxon>
        <taxon>Sar</taxon>
        <taxon>Stramenopiles</taxon>
        <taxon>Bigyra</taxon>
        <taxon>Opalozoa</taxon>
        <taxon>Opalinata</taxon>
        <taxon>Blastocystidae</taxon>
        <taxon>Blastocystis</taxon>
    </lineage>
</organism>
<evidence type="ECO:0000313" key="4">
    <source>
        <dbReference type="Proteomes" id="UP000078348"/>
    </source>
</evidence>
<protein>
    <submittedName>
        <fullName evidence="3">Uncharacterized protein</fullName>
    </submittedName>
</protein>
<name>A0A196SLQ0_BLAHN</name>
<feature type="transmembrane region" description="Helical" evidence="2">
    <location>
        <begin position="75"/>
        <end position="99"/>
    </location>
</feature>
<evidence type="ECO:0000256" key="2">
    <source>
        <dbReference type="SAM" id="Phobius"/>
    </source>
</evidence>
<feature type="compositionally biased region" description="Low complexity" evidence="1">
    <location>
        <begin position="310"/>
        <end position="324"/>
    </location>
</feature>
<feature type="transmembrane region" description="Helical" evidence="2">
    <location>
        <begin position="35"/>
        <end position="55"/>
    </location>
</feature>
<feature type="compositionally biased region" description="Basic residues" evidence="1">
    <location>
        <begin position="350"/>
        <end position="362"/>
    </location>
</feature>
<keyword evidence="2" id="KW-1133">Transmembrane helix</keyword>
<proteinExistence type="predicted"/>
<reference evidence="3 4" key="1">
    <citation type="submission" date="2016-05" db="EMBL/GenBank/DDBJ databases">
        <title>Nuclear genome of Blastocystis sp. subtype 1 NandII.</title>
        <authorList>
            <person name="Gentekaki E."/>
            <person name="Curtis B."/>
            <person name="Stairs C."/>
            <person name="Eme L."/>
            <person name="Herman E."/>
            <person name="Klimes V."/>
            <person name="Arias M.C."/>
            <person name="Elias M."/>
            <person name="Hilliou F."/>
            <person name="Klute M."/>
            <person name="Malik S.-B."/>
            <person name="Pightling A."/>
            <person name="Rachubinski R."/>
            <person name="Salas D."/>
            <person name="Schlacht A."/>
            <person name="Suga H."/>
            <person name="Archibald J."/>
            <person name="Ball S.G."/>
            <person name="Clark G."/>
            <person name="Dacks J."/>
            <person name="Van Der Giezen M."/>
            <person name="Tsaousis A."/>
            <person name="Roger A."/>
        </authorList>
    </citation>
    <scope>NUCLEOTIDE SEQUENCE [LARGE SCALE GENOMIC DNA]</scope>
    <source>
        <strain evidence="4">ATCC 50177 / NandII</strain>
    </source>
</reference>
<accession>A0A196SLQ0</accession>
<gene>
    <name evidence="3" type="ORF">AV274_1158</name>
</gene>
<feature type="compositionally biased region" description="Polar residues" evidence="1">
    <location>
        <begin position="299"/>
        <end position="309"/>
    </location>
</feature>
<feature type="transmembrane region" description="Helical" evidence="2">
    <location>
        <begin position="105"/>
        <end position="135"/>
    </location>
</feature>
<comment type="caution">
    <text evidence="3">The sequence shown here is derived from an EMBL/GenBank/DDBJ whole genome shotgun (WGS) entry which is preliminary data.</text>
</comment>
<keyword evidence="2" id="KW-0812">Transmembrane</keyword>